<dbReference type="KEGG" id="ipc:IPA_02825"/>
<keyword evidence="1" id="KW-0472">Membrane</keyword>
<feature type="transmembrane region" description="Helical" evidence="1">
    <location>
        <begin position="55"/>
        <end position="75"/>
    </location>
</feature>
<keyword evidence="1" id="KW-0812">Transmembrane</keyword>
<evidence type="ECO:0000256" key="1">
    <source>
        <dbReference type="SAM" id="Phobius"/>
    </source>
</evidence>
<protein>
    <submittedName>
        <fullName evidence="2">Uncharacterized protein</fullName>
    </submittedName>
</protein>
<dbReference type="EMBL" id="CP006868">
    <property type="protein sequence ID" value="UXD22240.1"/>
    <property type="molecule type" value="Genomic_DNA"/>
</dbReference>
<gene>
    <name evidence="2" type="ORF">IPA_02825</name>
</gene>
<keyword evidence="1" id="KW-1133">Transmembrane helix</keyword>
<name>A0A977KAU2_9CREN</name>
<keyword evidence="3" id="KW-1185">Reference proteome</keyword>
<accession>A0A977KAU2</accession>
<dbReference type="AlphaFoldDB" id="A0A977KAU2"/>
<organism evidence="2 3">
    <name type="scientific">Ignicoccus pacificus DSM 13166</name>
    <dbReference type="NCBI Taxonomy" id="940294"/>
    <lineage>
        <taxon>Archaea</taxon>
        <taxon>Thermoproteota</taxon>
        <taxon>Thermoprotei</taxon>
        <taxon>Desulfurococcales</taxon>
        <taxon>Desulfurococcaceae</taxon>
        <taxon>Ignicoccus</taxon>
    </lineage>
</organism>
<reference evidence="2" key="1">
    <citation type="submission" date="2013-11" db="EMBL/GenBank/DDBJ databases">
        <title>Comparative genomics of Ignicoccus.</title>
        <authorList>
            <person name="Podar M."/>
        </authorList>
    </citation>
    <scope>NUCLEOTIDE SEQUENCE</scope>
    <source>
        <strain evidence="2">DSM 13166</strain>
    </source>
</reference>
<proteinExistence type="predicted"/>
<dbReference type="Proteomes" id="UP001063698">
    <property type="component" value="Chromosome"/>
</dbReference>
<evidence type="ECO:0000313" key="2">
    <source>
        <dbReference type="EMBL" id="UXD22240.1"/>
    </source>
</evidence>
<sequence>MGTKHQKHLLDIKNAVVVELSECILESKLSDDTRSYEIAQFLHDSYLQHFKPRNLIDINAIVSMISYIMSALISFKIS</sequence>
<evidence type="ECO:0000313" key="3">
    <source>
        <dbReference type="Proteomes" id="UP001063698"/>
    </source>
</evidence>